<feature type="transmembrane region" description="Helical" evidence="1">
    <location>
        <begin position="220"/>
        <end position="240"/>
    </location>
</feature>
<organism evidence="2 3">
    <name type="scientific">Desulfosporosinus nitroreducens</name>
    <dbReference type="NCBI Taxonomy" id="2018668"/>
    <lineage>
        <taxon>Bacteria</taxon>
        <taxon>Bacillati</taxon>
        <taxon>Bacillota</taxon>
        <taxon>Clostridia</taxon>
        <taxon>Eubacteriales</taxon>
        <taxon>Desulfitobacteriaceae</taxon>
        <taxon>Desulfosporosinus</taxon>
    </lineage>
</organism>
<evidence type="ECO:0000256" key="1">
    <source>
        <dbReference type="SAM" id="Phobius"/>
    </source>
</evidence>
<dbReference type="EMBL" id="JAMJEV010000034">
    <property type="protein sequence ID" value="MDO0825851.1"/>
    <property type="molecule type" value="Genomic_DNA"/>
</dbReference>
<keyword evidence="1" id="KW-0812">Transmembrane</keyword>
<keyword evidence="3" id="KW-1185">Reference proteome</keyword>
<reference evidence="2" key="1">
    <citation type="submission" date="2022-05" db="EMBL/GenBank/DDBJ databases">
        <title>Expanded diversity of anoxic marine methylotrophy in a Black Sea sulfate reducing microorganism.</title>
        <authorList>
            <person name="Fischer P.Q."/>
            <person name="Stams A.J.M."/>
            <person name="Villanueva L."/>
            <person name="Sousa D.Z."/>
        </authorList>
    </citation>
    <scope>NUCLEOTIDE SEQUENCE</scope>
    <source>
        <strain evidence="2">P130</strain>
    </source>
</reference>
<feature type="transmembrane region" description="Helical" evidence="1">
    <location>
        <begin position="57"/>
        <end position="75"/>
    </location>
</feature>
<dbReference type="CDD" id="cd21809">
    <property type="entry name" value="ABC-2_lan_permease-like"/>
    <property type="match status" value="1"/>
</dbReference>
<feature type="transmembrane region" description="Helical" evidence="1">
    <location>
        <begin position="17"/>
        <end position="37"/>
    </location>
</feature>
<feature type="transmembrane region" description="Helical" evidence="1">
    <location>
        <begin position="96"/>
        <end position="125"/>
    </location>
</feature>
<keyword evidence="1" id="KW-1133">Transmembrane helix</keyword>
<dbReference type="RefSeq" id="WP_302050261.1">
    <property type="nucleotide sequence ID" value="NZ_JAMJEV010000034.1"/>
</dbReference>
<comment type="caution">
    <text evidence="2">The sequence shown here is derived from an EMBL/GenBank/DDBJ whole genome shotgun (WGS) entry which is preliminary data.</text>
</comment>
<evidence type="ECO:0000313" key="2">
    <source>
        <dbReference type="EMBL" id="MDO0825851.1"/>
    </source>
</evidence>
<accession>A0ABT8QWX7</accession>
<evidence type="ECO:0000313" key="3">
    <source>
        <dbReference type="Proteomes" id="UP001176021"/>
    </source>
</evidence>
<protein>
    <submittedName>
        <fullName evidence="2">ABC transporter permease</fullName>
    </submittedName>
</protein>
<feature type="transmembrane region" description="Helical" evidence="1">
    <location>
        <begin position="166"/>
        <end position="186"/>
    </location>
</feature>
<dbReference type="Pfam" id="PF12730">
    <property type="entry name" value="ABC2_membrane_4"/>
    <property type="match status" value="1"/>
</dbReference>
<dbReference type="Proteomes" id="UP001176021">
    <property type="component" value="Unassembled WGS sequence"/>
</dbReference>
<feature type="transmembrane region" description="Helical" evidence="1">
    <location>
        <begin position="137"/>
        <end position="154"/>
    </location>
</feature>
<keyword evidence="1" id="KW-0472">Membrane</keyword>
<sequence>MRKAIALEFYKIRRRRVWMIVTAMILVQILWSIWGVGRMDAHDLSQGWMLFLYQFPLLNSIMMPVIAAVVASRLCDIEHKGQTLKLLNTVMPAGRLFAAKFLCGALYMLAAVLLQLIVIVAVGYVVGFEGNPPFDKLFYYLLFTTAVNLTILLLQQVLSLLFVNQMVPLTVGLIGGLAGLFIMFFPQNLERLLLWGYYGVLMFVGMNWDRATRITDFYYAPIDWAGFITLAVMFYAIYIIGRALFVRKEM</sequence>
<proteinExistence type="predicted"/>
<gene>
    <name evidence="2" type="ORF">M8H41_23885</name>
</gene>
<name>A0ABT8QWX7_9FIRM</name>